<sequence>MKRISLIIGLGMTSLLFVNVSAAFAIDTPVNKTSSAEVEVTKSQGSGGAEPEEPIGEPGKPGIGSGDFTINGLSDFNFGKIEMGKLGKAIVAKDRKLGLEVIDERGFGSGWNVQVVMGEFKSTEEGNKNTIAKGWKLVIPAGTVTSKFGDLANPPKSHEVIIDKMAASVVFSADKDSGLGTYTNVFMDDKTTDEEKSVRLSIPTYAKIGKYKADLIWVLTNAPKN</sequence>
<comment type="caution">
    <text evidence="4">The sequence shown here is derived from an EMBL/GenBank/DDBJ whole genome shotgun (WGS) entry which is preliminary data.</text>
</comment>
<dbReference type="STRING" id="903983.BCR23_07180"/>
<dbReference type="AlphaFoldDB" id="A0A1E5GTD4"/>
<dbReference type="Proteomes" id="UP000094764">
    <property type="component" value="Unassembled WGS sequence"/>
</dbReference>
<dbReference type="EMBL" id="MIKB01000014">
    <property type="protein sequence ID" value="OEG15923.1"/>
    <property type="molecule type" value="Genomic_DNA"/>
</dbReference>
<feature type="region of interest" description="Disordered" evidence="1">
    <location>
        <begin position="35"/>
        <end position="61"/>
    </location>
</feature>
<evidence type="ECO:0000256" key="2">
    <source>
        <dbReference type="SAM" id="SignalP"/>
    </source>
</evidence>
<protein>
    <recommendedName>
        <fullName evidence="3">WxL domain-containing protein</fullName>
    </recommendedName>
</protein>
<feature type="compositionally biased region" description="Polar residues" evidence="1">
    <location>
        <begin position="35"/>
        <end position="44"/>
    </location>
</feature>
<feature type="chain" id="PRO_5009177760" description="WxL domain-containing protein" evidence="2">
    <location>
        <begin position="26"/>
        <end position="225"/>
    </location>
</feature>
<gene>
    <name evidence="4" type="ORF">BCR23_07180</name>
</gene>
<evidence type="ECO:0000256" key="1">
    <source>
        <dbReference type="SAM" id="MobiDB-lite"/>
    </source>
</evidence>
<proteinExistence type="predicted"/>
<dbReference type="InterPro" id="IPR027994">
    <property type="entry name" value="WxL_dom"/>
</dbReference>
<reference evidence="5" key="1">
    <citation type="submission" date="2016-09" db="EMBL/GenBank/DDBJ databases">
        <authorList>
            <person name="Gulvik C.A."/>
        </authorList>
    </citation>
    <scope>NUCLEOTIDE SEQUENCE [LARGE SCALE GENOMIC DNA]</scope>
    <source>
        <strain evidence="5">LMG 26306</strain>
    </source>
</reference>
<dbReference type="Pfam" id="PF13731">
    <property type="entry name" value="WxL"/>
    <property type="match status" value="1"/>
</dbReference>
<feature type="signal peptide" evidence="2">
    <location>
        <begin position="1"/>
        <end position="25"/>
    </location>
</feature>
<feature type="domain" description="WxL" evidence="3">
    <location>
        <begin position="31"/>
        <end position="223"/>
    </location>
</feature>
<evidence type="ECO:0000313" key="5">
    <source>
        <dbReference type="Proteomes" id="UP000094764"/>
    </source>
</evidence>
<keyword evidence="5" id="KW-1185">Reference proteome</keyword>
<accession>A0A1E5GTD4</accession>
<organism evidence="4 5">
    <name type="scientific">Enterococcus quebecensis</name>
    <dbReference type="NCBI Taxonomy" id="903983"/>
    <lineage>
        <taxon>Bacteria</taxon>
        <taxon>Bacillati</taxon>
        <taxon>Bacillota</taxon>
        <taxon>Bacilli</taxon>
        <taxon>Lactobacillales</taxon>
        <taxon>Enterococcaceae</taxon>
        <taxon>Enterococcus</taxon>
    </lineage>
</organism>
<name>A0A1E5GTD4_9ENTE</name>
<keyword evidence="2" id="KW-0732">Signal</keyword>
<dbReference type="RefSeq" id="WP_069635121.1">
    <property type="nucleotide sequence ID" value="NZ_JXKZ01000004.1"/>
</dbReference>
<dbReference type="OrthoDB" id="2356942at2"/>
<evidence type="ECO:0000259" key="3">
    <source>
        <dbReference type="Pfam" id="PF13731"/>
    </source>
</evidence>
<evidence type="ECO:0000313" key="4">
    <source>
        <dbReference type="EMBL" id="OEG15923.1"/>
    </source>
</evidence>